<comment type="catalytic activity">
    <reaction evidence="4">
        <text>O-phospho-L-tyrosyl-[protein] + H2O = L-tyrosyl-[protein] + phosphate</text>
        <dbReference type="Rhea" id="RHEA:10684"/>
        <dbReference type="Rhea" id="RHEA-COMP:10136"/>
        <dbReference type="Rhea" id="RHEA-COMP:20101"/>
        <dbReference type="ChEBI" id="CHEBI:15377"/>
        <dbReference type="ChEBI" id="CHEBI:43474"/>
        <dbReference type="ChEBI" id="CHEBI:46858"/>
        <dbReference type="ChEBI" id="CHEBI:61978"/>
        <dbReference type="EC" id="3.1.3.48"/>
    </reaction>
</comment>
<name>A0A0K0XY56_9GAMM</name>
<dbReference type="KEGG" id="wma:WM2015_2255"/>
<evidence type="ECO:0000256" key="3">
    <source>
        <dbReference type="ARBA" id="ARBA00022801"/>
    </source>
</evidence>
<gene>
    <name evidence="5" type="ORF">WM2015_2255</name>
</gene>
<dbReference type="InterPro" id="IPR016667">
    <property type="entry name" value="Caps_polysacc_synth_CpsB/CapC"/>
</dbReference>
<dbReference type="PANTHER" id="PTHR39181:SF1">
    <property type="entry name" value="TYROSINE-PROTEIN PHOSPHATASE YWQE"/>
    <property type="match status" value="1"/>
</dbReference>
<protein>
    <recommendedName>
        <fullName evidence="2">protein-tyrosine-phosphatase</fullName>
        <ecNumber evidence="2">3.1.3.48</ecNumber>
    </recommendedName>
</protein>
<evidence type="ECO:0000313" key="5">
    <source>
        <dbReference type="EMBL" id="AKS42618.1"/>
    </source>
</evidence>
<accession>A0A0K0XY56</accession>
<evidence type="ECO:0000256" key="1">
    <source>
        <dbReference type="ARBA" id="ARBA00005750"/>
    </source>
</evidence>
<dbReference type="AlphaFoldDB" id="A0A0K0XY56"/>
<dbReference type="SUPFAM" id="SSF89550">
    <property type="entry name" value="PHP domain-like"/>
    <property type="match status" value="1"/>
</dbReference>
<evidence type="ECO:0000256" key="2">
    <source>
        <dbReference type="ARBA" id="ARBA00013064"/>
    </source>
</evidence>
<dbReference type="PATRIC" id="fig|1579979.3.peg.2304"/>
<keyword evidence="3" id="KW-0378">Hydrolase</keyword>
<sequence length="262" mass="28948">MYADLHCHILPGIDDGSKDLEQSLAMARLAVEDGIRTVVVTPHHLNGVYANPAVEVARALRELREALIAEGIPLKLLPGSELHLVPELPAELAAGRALTLADRGQAALVELPVHTVPMGSEHLLEQIIAQGLQPIIAHPERNSELRQHPEILEEWVSMGCLAQVTAQSCTGQFGPQIRDAARQMVQRGLVHVVASDAHRDRRRIPHLSEAQRQIAQWTNQTVADLIAIDFPHRLIAGRRPDTEALTDALPPPRKRWWQRLVG</sequence>
<organism evidence="5 6">
    <name type="scientific">Wenzhouxiangella marina</name>
    <dbReference type="NCBI Taxonomy" id="1579979"/>
    <lineage>
        <taxon>Bacteria</taxon>
        <taxon>Pseudomonadati</taxon>
        <taxon>Pseudomonadota</taxon>
        <taxon>Gammaproteobacteria</taxon>
        <taxon>Chromatiales</taxon>
        <taxon>Wenzhouxiangellaceae</taxon>
        <taxon>Wenzhouxiangella</taxon>
    </lineage>
</organism>
<dbReference type="PANTHER" id="PTHR39181">
    <property type="entry name" value="TYROSINE-PROTEIN PHOSPHATASE YWQE"/>
    <property type="match status" value="1"/>
</dbReference>
<dbReference type="EC" id="3.1.3.48" evidence="2"/>
<dbReference type="RefSeq" id="WP_245609761.1">
    <property type="nucleotide sequence ID" value="NZ_CP012154.1"/>
</dbReference>
<evidence type="ECO:0000256" key="4">
    <source>
        <dbReference type="ARBA" id="ARBA00051722"/>
    </source>
</evidence>
<evidence type="ECO:0000313" key="6">
    <source>
        <dbReference type="Proteomes" id="UP000066624"/>
    </source>
</evidence>
<dbReference type="Gene3D" id="3.20.20.140">
    <property type="entry name" value="Metal-dependent hydrolases"/>
    <property type="match status" value="1"/>
</dbReference>
<dbReference type="Pfam" id="PF19567">
    <property type="entry name" value="CpsB_CapC"/>
    <property type="match status" value="1"/>
</dbReference>
<dbReference type="PIRSF" id="PIRSF016557">
    <property type="entry name" value="Caps_synth_CpsB"/>
    <property type="match status" value="1"/>
</dbReference>
<dbReference type="STRING" id="1579979.WM2015_2255"/>
<reference evidence="5 6" key="1">
    <citation type="submission" date="2015-07" db="EMBL/GenBank/DDBJ databases">
        <authorList>
            <person name="Noorani M."/>
        </authorList>
    </citation>
    <scope>NUCLEOTIDE SEQUENCE [LARGE SCALE GENOMIC DNA]</scope>
    <source>
        <strain evidence="5 6">KCTC 42284</strain>
    </source>
</reference>
<keyword evidence="6" id="KW-1185">Reference proteome</keyword>
<dbReference type="EMBL" id="CP012154">
    <property type="protein sequence ID" value="AKS42618.1"/>
    <property type="molecule type" value="Genomic_DNA"/>
</dbReference>
<dbReference type="GO" id="GO:0004725">
    <property type="term" value="F:protein tyrosine phosphatase activity"/>
    <property type="evidence" value="ECO:0007669"/>
    <property type="project" value="UniProtKB-EC"/>
</dbReference>
<dbReference type="InterPro" id="IPR016195">
    <property type="entry name" value="Pol/histidinol_Pase-like"/>
</dbReference>
<dbReference type="GO" id="GO:0030145">
    <property type="term" value="F:manganese ion binding"/>
    <property type="evidence" value="ECO:0007669"/>
    <property type="project" value="InterPro"/>
</dbReference>
<proteinExistence type="inferred from homology"/>
<comment type="similarity">
    <text evidence="1">Belongs to the metallo-dependent hydrolases superfamily. CpsB/CapC family.</text>
</comment>
<dbReference type="Proteomes" id="UP000066624">
    <property type="component" value="Chromosome"/>
</dbReference>